<feature type="domain" description="MmeI-like N-terminal" evidence="5">
    <location>
        <begin position="11"/>
        <end position="236"/>
    </location>
</feature>
<evidence type="ECO:0000256" key="2">
    <source>
        <dbReference type="ARBA" id="ARBA00022603"/>
    </source>
</evidence>
<feature type="domain" description="MmeI-like target recognition" evidence="7">
    <location>
        <begin position="858"/>
        <end position="924"/>
    </location>
</feature>
<dbReference type="Pfam" id="PF20466">
    <property type="entry name" value="MmeI_TRD"/>
    <property type="match status" value="1"/>
</dbReference>
<dbReference type="InterPro" id="IPR029063">
    <property type="entry name" value="SAM-dependent_MTases_sf"/>
</dbReference>
<dbReference type="InterPro" id="IPR046817">
    <property type="entry name" value="MmeI_N"/>
</dbReference>
<feature type="domain" description="MmeI-like helicase spacer" evidence="6">
    <location>
        <begin position="242"/>
        <end position="315"/>
    </location>
</feature>
<evidence type="ECO:0000259" key="8">
    <source>
        <dbReference type="Pfam" id="PF20473"/>
    </source>
</evidence>
<evidence type="ECO:0000259" key="5">
    <source>
        <dbReference type="Pfam" id="PF20464"/>
    </source>
</evidence>
<dbReference type="EMBL" id="SNZR01000011">
    <property type="protein sequence ID" value="TDR94753.1"/>
    <property type="molecule type" value="Genomic_DNA"/>
</dbReference>
<feature type="domain" description="MmeI-like DNA-methyltransferase" evidence="8">
    <location>
        <begin position="410"/>
        <end position="668"/>
    </location>
</feature>
<reference evidence="9 10" key="1">
    <citation type="submission" date="2019-03" db="EMBL/GenBank/DDBJ databases">
        <title>Genomic Encyclopedia of Type Strains, Phase IV (KMG-IV): sequencing the most valuable type-strain genomes for metagenomic binning, comparative biology and taxonomic classification.</title>
        <authorList>
            <person name="Goeker M."/>
        </authorList>
    </citation>
    <scope>NUCLEOTIDE SEQUENCE [LARGE SCALE GENOMIC DNA]</scope>
    <source>
        <strain evidence="9 10">DSM 25903</strain>
    </source>
</reference>
<dbReference type="OrthoDB" id="9806213at2"/>
<gene>
    <name evidence="9" type="ORF">EV668_2042</name>
</gene>
<organism evidence="9 10">
    <name type="scientific">Enterovirga rhinocerotis</name>
    <dbReference type="NCBI Taxonomy" id="1339210"/>
    <lineage>
        <taxon>Bacteria</taxon>
        <taxon>Pseudomonadati</taxon>
        <taxon>Pseudomonadota</taxon>
        <taxon>Alphaproteobacteria</taxon>
        <taxon>Hyphomicrobiales</taxon>
        <taxon>Methylobacteriaceae</taxon>
        <taxon>Enterovirga</taxon>
    </lineage>
</organism>
<evidence type="ECO:0000256" key="3">
    <source>
        <dbReference type="ARBA" id="ARBA00022679"/>
    </source>
</evidence>
<dbReference type="GO" id="GO:0032259">
    <property type="term" value="P:methylation"/>
    <property type="evidence" value="ECO:0007669"/>
    <property type="project" value="UniProtKB-KW"/>
</dbReference>
<comment type="catalytic activity">
    <reaction evidence="4">
        <text>a 2'-deoxyadenosine in DNA + S-adenosyl-L-methionine = an N(6)-methyl-2'-deoxyadenosine in DNA + S-adenosyl-L-homocysteine + H(+)</text>
        <dbReference type="Rhea" id="RHEA:15197"/>
        <dbReference type="Rhea" id="RHEA-COMP:12418"/>
        <dbReference type="Rhea" id="RHEA-COMP:12419"/>
        <dbReference type="ChEBI" id="CHEBI:15378"/>
        <dbReference type="ChEBI" id="CHEBI:57856"/>
        <dbReference type="ChEBI" id="CHEBI:59789"/>
        <dbReference type="ChEBI" id="CHEBI:90615"/>
        <dbReference type="ChEBI" id="CHEBI:90616"/>
        <dbReference type="EC" id="2.1.1.72"/>
    </reaction>
</comment>
<evidence type="ECO:0000256" key="1">
    <source>
        <dbReference type="ARBA" id="ARBA00011900"/>
    </source>
</evidence>
<dbReference type="PANTHER" id="PTHR33841">
    <property type="entry name" value="DNA METHYLTRANSFERASE YEEA-RELATED"/>
    <property type="match status" value="1"/>
</dbReference>
<name>A0A4R7C8Z1_9HYPH</name>
<protein>
    <recommendedName>
        <fullName evidence="1">site-specific DNA-methyltransferase (adenine-specific)</fullName>
        <ecNumber evidence="1">2.1.1.72</ecNumber>
    </recommendedName>
</protein>
<dbReference type="GO" id="GO:0009007">
    <property type="term" value="F:site-specific DNA-methyltransferase (adenine-specific) activity"/>
    <property type="evidence" value="ECO:0007669"/>
    <property type="project" value="UniProtKB-EC"/>
</dbReference>
<dbReference type="EC" id="2.1.1.72" evidence="1"/>
<dbReference type="InterPro" id="IPR046820">
    <property type="entry name" value="MmeI_TRD"/>
</dbReference>
<dbReference type="InterPro" id="IPR046819">
    <property type="entry name" value="MmeI_hel"/>
</dbReference>
<proteinExistence type="predicted"/>
<keyword evidence="10" id="KW-1185">Reference proteome</keyword>
<comment type="caution">
    <text evidence="9">The sequence shown here is derived from an EMBL/GenBank/DDBJ whole genome shotgun (WGS) entry which is preliminary data.</text>
</comment>
<dbReference type="InterPro" id="IPR046816">
    <property type="entry name" value="MmeI_Mtase"/>
</dbReference>
<dbReference type="InterPro" id="IPR050953">
    <property type="entry name" value="N4_N6_ade-DNA_methylase"/>
</dbReference>
<evidence type="ECO:0000313" key="9">
    <source>
        <dbReference type="EMBL" id="TDR94753.1"/>
    </source>
</evidence>
<dbReference type="AlphaFoldDB" id="A0A4R7C8Z1"/>
<dbReference type="Proteomes" id="UP000295122">
    <property type="component" value="Unassembled WGS sequence"/>
</dbReference>
<dbReference type="PRINTS" id="PR00507">
    <property type="entry name" value="N12N6MTFRASE"/>
</dbReference>
<evidence type="ECO:0000313" key="10">
    <source>
        <dbReference type="Proteomes" id="UP000295122"/>
    </source>
</evidence>
<evidence type="ECO:0000256" key="4">
    <source>
        <dbReference type="ARBA" id="ARBA00047942"/>
    </source>
</evidence>
<dbReference type="Pfam" id="PF20473">
    <property type="entry name" value="MmeI_Mtase"/>
    <property type="match status" value="1"/>
</dbReference>
<dbReference type="PROSITE" id="PS00092">
    <property type="entry name" value="N6_MTASE"/>
    <property type="match status" value="1"/>
</dbReference>
<dbReference type="Pfam" id="PF20465">
    <property type="entry name" value="MmeI_hel"/>
    <property type="match status" value="1"/>
</dbReference>
<evidence type="ECO:0000259" key="7">
    <source>
        <dbReference type="Pfam" id="PF20466"/>
    </source>
</evidence>
<evidence type="ECO:0000259" key="6">
    <source>
        <dbReference type="Pfam" id="PF20465"/>
    </source>
</evidence>
<keyword evidence="2 9" id="KW-0489">Methyltransferase</keyword>
<dbReference type="Pfam" id="PF20464">
    <property type="entry name" value="MmeI_N"/>
    <property type="match status" value="1"/>
</dbReference>
<accession>A0A4R7C8Z1</accession>
<dbReference type="InterPro" id="IPR002052">
    <property type="entry name" value="DNA_methylase_N6_adenine_CS"/>
</dbReference>
<dbReference type="Gene3D" id="3.40.50.150">
    <property type="entry name" value="Vaccinia Virus protein VP39"/>
    <property type="match status" value="1"/>
</dbReference>
<dbReference type="PANTHER" id="PTHR33841:SF1">
    <property type="entry name" value="DNA METHYLTRANSFERASE A"/>
    <property type="match status" value="1"/>
</dbReference>
<dbReference type="GO" id="GO:0003676">
    <property type="term" value="F:nucleic acid binding"/>
    <property type="evidence" value="ECO:0007669"/>
    <property type="project" value="InterPro"/>
</dbReference>
<sequence length="1143" mass="126823">MQSQIAPAPPAEIDAFIARWSDREGGQERANYGLFLLGLIGLLRLPSPDPAGATHEHNDYVFERAVPKRRGEAETTGRIDLYKRDCFVLEAKQSRLKGNAKEIAGQADLFRPEDDRPRCGARGGWDVLMLNAKRQAEDYARALPASHGWPPFILVCDVGRVIEVFADFSGQGRNYTQFPDRQSYRIRLEDLREAAIRDRLRAIWLDPTSLDPGRIAARATRRIAERLAAATRRLERAGHAAEEVAHFLMRCLFTMFAADVGLLPRGSFRDLLRECRADPEAFPRLVGELWEAMDKGSPYAISIRAKVMRFNGSLFREAKVLPLGAEEIGELAAAAEQDWREVEPAIFGTLLEQALDPADRRRLGAHYTPRAYVERLVVATVIEPLQADWRSVQSAAEERRAAGDAKGALAAVRAFHEALCQTRVLDPACGTGNFLYVALELMKKLEGEVLEALVALGGQESLIGLGGHTIDPHNFLGLEINPRAAAIAELVLWIGYLQLHFRMRGGIPEQPILKAFRNIRQTDAILTWDGAPVPAVTGGRETYPNPRRPDWPAAEFIVGNPPFIGGKDLRGRLGDGHAEALWAAHRHINPSADLVMYWWDRAAELLTRKGTALRRFGFVTTNSVTQDFSRRVMKRRLDGKAPISLVMAIPDHPWTKATPDAAAVRIAMTVAEAGAHDGALREVLSESGLETDQPAITFADRTGRINPDLTVGVDVTSALPLRANAGLCSPGVKLHGAGFIVTPQQAEHLGLGRRPGLERHILAYRNGRDLTARPRGVMVIDLFGLTEDEVRLRYPEVYQHVLREVRDKVDGEGRRVGRAWNARASYRESWWVFGEPRTELRPALDGLSRYVATVETARHRTFQLLPSDIMPDNMLVCIAAADALQLGILSSHPHLLWSAHAGGTLEDRPRYTKSACFDPFPFPAPSDALRGTIRAVAEELDAFRKARQAEHPELTLTGLYNVLEALKAGRPLDAKEEAIRDRGLVLILKELHDRLDRLVMQAYGWPPSLSDEAILERLVALNRERAKEEREGLVRWLRPDYQIPLFARDTDRQEAAERGRQAPLDIVLPRQKPSFPAGAVEQSAAIFAALASATSPMDAPRIASVFRQGRRIEPRVAAILASASRIGALDTPDGNRFLLRRAA</sequence>
<dbReference type="SUPFAM" id="SSF53335">
    <property type="entry name" value="S-adenosyl-L-methionine-dependent methyltransferases"/>
    <property type="match status" value="1"/>
</dbReference>
<keyword evidence="3" id="KW-0808">Transferase</keyword>